<accession>A0A3S0KPR0</accession>
<proteinExistence type="predicted"/>
<protein>
    <submittedName>
        <fullName evidence="1">DUF2787 domain-containing protein</fullName>
    </submittedName>
</protein>
<sequence>MTIKIKHQDLCLPISPMFAMHLAELISDHKAASAVTVNFRDPNYSAERGCFHPVEVRLEKEANAEHGEQWRICYITDFSYVGAGYMAELTKELDFDFDNGIFQHLMRATPLEQAREIHPIWEQNFLAYSLGIKAYQVEVTTE</sequence>
<evidence type="ECO:0000313" key="2">
    <source>
        <dbReference type="Proteomes" id="UP000282060"/>
    </source>
</evidence>
<dbReference type="Gene3D" id="3.10.450.430">
    <property type="entry name" value="Protein of unknown function DUF2787"/>
    <property type="match status" value="1"/>
</dbReference>
<dbReference type="OrthoDB" id="5589278at2"/>
<gene>
    <name evidence="1" type="ORF">EKG39_13195</name>
</gene>
<dbReference type="EMBL" id="RXNV01000005">
    <property type="protein sequence ID" value="RTR31665.1"/>
    <property type="molecule type" value="Genomic_DNA"/>
</dbReference>
<dbReference type="Proteomes" id="UP000282060">
    <property type="component" value="Unassembled WGS sequence"/>
</dbReference>
<dbReference type="Pfam" id="PF10980">
    <property type="entry name" value="DUF2787"/>
    <property type="match status" value="1"/>
</dbReference>
<dbReference type="RefSeq" id="WP_126506216.1">
    <property type="nucleotide sequence ID" value="NZ_RXNV01000005.1"/>
</dbReference>
<name>A0A3S0KPR0_9GAMM</name>
<dbReference type="PANTHER" id="PTHR38978:SF2">
    <property type="entry name" value="DUF2787 DOMAIN-CONTAINING PROTEIN"/>
    <property type="match status" value="1"/>
</dbReference>
<organism evidence="1 2">
    <name type="scientific">Shewanella atlantica</name>
    <dbReference type="NCBI Taxonomy" id="271099"/>
    <lineage>
        <taxon>Bacteria</taxon>
        <taxon>Pseudomonadati</taxon>
        <taxon>Pseudomonadota</taxon>
        <taxon>Gammaproteobacteria</taxon>
        <taxon>Alteromonadales</taxon>
        <taxon>Shewanellaceae</taxon>
        <taxon>Shewanella</taxon>
    </lineage>
</organism>
<keyword evidence="2" id="KW-1185">Reference proteome</keyword>
<evidence type="ECO:0000313" key="1">
    <source>
        <dbReference type="EMBL" id="RTR31665.1"/>
    </source>
</evidence>
<dbReference type="AlphaFoldDB" id="A0A3S0KPR0"/>
<reference evidence="1 2" key="1">
    <citation type="submission" date="2018-12" db="EMBL/GenBank/DDBJ databases">
        <authorList>
            <person name="Yu L."/>
        </authorList>
    </citation>
    <scope>NUCLEOTIDE SEQUENCE [LARGE SCALE GENOMIC DNA]</scope>
    <source>
        <strain evidence="1 2">HAW-EB5</strain>
    </source>
</reference>
<dbReference type="PANTHER" id="PTHR38978">
    <property type="entry name" value="DUF2787 DOMAIN-CONTAINING PROTEIN"/>
    <property type="match status" value="1"/>
</dbReference>
<comment type="caution">
    <text evidence="1">The sequence shown here is derived from an EMBL/GenBank/DDBJ whole genome shotgun (WGS) entry which is preliminary data.</text>
</comment>
<dbReference type="InterPro" id="IPR021248">
    <property type="entry name" value="DUF2787"/>
</dbReference>